<dbReference type="InterPro" id="IPR035965">
    <property type="entry name" value="PAS-like_dom_sf"/>
</dbReference>
<dbReference type="AlphaFoldDB" id="A0A7T4QY02"/>
<evidence type="ECO:0000313" key="2">
    <source>
        <dbReference type="EMBL" id="QQD16870.1"/>
    </source>
</evidence>
<dbReference type="CDD" id="cd06170">
    <property type="entry name" value="LuxR_C_like"/>
    <property type="match status" value="1"/>
</dbReference>
<dbReference type="GO" id="GO:0003677">
    <property type="term" value="F:DNA binding"/>
    <property type="evidence" value="ECO:0007669"/>
    <property type="project" value="InterPro"/>
</dbReference>
<sequence>MYIEPAFERLITSIYQGPLEEEPWQQFLTELSEQMQAISVTLVLNPPSETGRGALRVVGGRTSEGLDNYQERLFAMDPFLSLKPGEVKTLQELITDDDWENSELYQLCMKPTGLYDTLGVDIHVPDEMDAGLRVARGKEAPTFEQADRDLMYAIVPHLERSLRLHVRMNKIESERALYAGAVESLSLATILLDEKGSILSMNRMAENLIAREPEVRVEGGCLMLGDQATTKKLQHLIDNILAQRGSGEASVVEAMRVHRDGDFADLGVIARPVPTGEWSEGKSVPTVAIFISDPEYGAEAPVNIIIQLFGFTPTEAQLSLLLADGLSLDEASEALGMSRNTARTHLRSIFSKTGVSRQTLLVRLILKSVAQLAD</sequence>
<evidence type="ECO:0000259" key="1">
    <source>
        <dbReference type="SMART" id="SM00421"/>
    </source>
</evidence>
<feature type="domain" description="HTH luxR-type" evidence="1">
    <location>
        <begin position="308"/>
        <end position="365"/>
    </location>
</feature>
<reference evidence="2 3" key="1">
    <citation type="submission" date="2020-12" db="EMBL/GenBank/DDBJ databases">
        <authorList>
            <person name="Shan Y."/>
        </authorList>
    </citation>
    <scope>NUCLEOTIDE SEQUENCE [LARGE SCALE GENOMIC DNA]</scope>
    <source>
        <strain evidence="3">csc3.9</strain>
    </source>
</reference>
<keyword evidence="3" id="KW-1185">Reference proteome</keyword>
<dbReference type="SMART" id="SM00421">
    <property type="entry name" value="HTH_LUXR"/>
    <property type="match status" value="1"/>
</dbReference>
<dbReference type="InterPro" id="IPR016032">
    <property type="entry name" value="Sig_transdc_resp-reg_C-effctor"/>
</dbReference>
<dbReference type="SUPFAM" id="SSF46894">
    <property type="entry name" value="C-terminal effector domain of the bipartite response regulators"/>
    <property type="match status" value="1"/>
</dbReference>
<dbReference type="GO" id="GO:0006355">
    <property type="term" value="P:regulation of DNA-templated transcription"/>
    <property type="evidence" value="ECO:0007669"/>
    <property type="project" value="InterPro"/>
</dbReference>
<organism evidence="2 3">
    <name type="scientific">Spongiibacter nanhainus</name>
    <dbReference type="NCBI Taxonomy" id="2794344"/>
    <lineage>
        <taxon>Bacteria</taxon>
        <taxon>Pseudomonadati</taxon>
        <taxon>Pseudomonadota</taxon>
        <taxon>Gammaproteobacteria</taxon>
        <taxon>Cellvibrionales</taxon>
        <taxon>Spongiibacteraceae</taxon>
        <taxon>Spongiibacter</taxon>
    </lineage>
</organism>
<dbReference type="SUPFAM" id="SSF55785">
    <property type="entry name" value="PYP-like sensor domain (PAS domain)"/>
    <property type="match status" value="1"/>
</dbReference>
<dbReference type="Proteomes" id="UP000596063">
    <property type="component" value="Chromosome"/>
</dbReference>
<proteinExistence type="predicted"/>
<dbReference type="KEGG" id="snan:I6N98_10785"/>
<gene>
    <name evidence="2" type="ORF">I6N98_10785</name>
</gene>
<dbReference type="Gene3D" id="1.10.10.10">
    <property type="entry name" value="Winged helix-like DNA-binding domain superfamily/Winged helix DNA-binding domain"/>
    <property type="match status" value="1"/>
</dbReference>
<evidence type="ECO:0000313" key="3">
    <source>
        <dbReference type="Proteomes" id="UP000596063"/>
    </source>
</evidence>
<dbReference type="Gene3D" id="3.30.450.20">
    <property type="entry name" value="PAS domain"/>
    <property type="match status" value="1"/>
</dbReference>
<accession>A0A7T4QY02</accession>
<dbReference type="InterPro" id="IPR000792">
    <property type="entry name" value="Tscrpt_reg_LuxR_C"/>
</dbReference>
<name>A0A7T4QY02_9GAMM</name>
<dbReference type="InterPro" id="IPR036388">
    <property type="entry name" value="WH-like_DNA-bd_sf"/>
</dbReference>
<dbReference type="RefSeq" id="WP_198568372.1">
    <property type="nucleotide sequence ID" value="NZ_CP066167.1"/>
</dbReference>
<dbReference type="EMBL" id="CP066167">
    <property type="protein sequence ID" value="QQD16870.1"/>
    <property type="molecule type" value="Genomic_DNA"/>
</dbReference>
<protein>
    <submittedName>
        <fullName evidence="2">Helix-turn-helix transcriptional regulator</fullName>
    </submittedName>
</protein>